<proteinExistence type="predicted"/>
<evidence type="ECO:0000259" key="3">
    <source>
        <dbReference type="PROSITE" id="PS50093"/>
    </source>
</evidence>
<dbReference type="InterPro" id="IPR011047">
    <property type="entry name" value="Quinoprotein_ADH-like_sf"/>
</dbReference>
<feature type="compositionally biased region" description="Gly residues" evidence="2">
    <location>
        <begin position="602"/>
        <end position="616"/>
    </location>
</feature>
<feature type="region of interest" description="Disordered" evidence="2">
    <location>
        <begin position="25"/>
        <end position="69"/>
    </location>
</feature>
<feature type="region of interest" description="Disordered" evidence="2">
    <location>
        <begin position="869"/>
        <end position="894"/>
    </location>
</feature>
<dbReference type="Proteomes" id="UP000319712">
    <property type="component" value="Unassembled WGS sequence"/>
</dbReference>
<dbReference type="EMBL" id="FXTD01000004">
    <property type="protein sequence ID" value="SMO58902.1"/>
    <property type="molecule type" value="Genomic_DNA"/>
</dbReference>
<accession>A0A521CHL3</accession>
<dbReference type="RefSeq" id="WP_142986266.1">
    <property type="nucleotide sequence ID" value="NZ_FXTD01000004.1"/>
</dbReference>
<evidence type="ECO:0000313" key="5">
    <source>
        <dbReference type="Proteomes" id="UP000319712"/>
    </source>
</evidence>
<dbReference type="SUPFAM" id="SSF49299">
    <property type="entry name" value="PKD domain"/>
    <property type="match status" value="1"/>
</dbReference>
<feature type="region of interest" description="Disordered" evidence="2">
    <location>
        <begin position="671"/>
        <end position="750"/>
    </location>
</feature>
<dbReference type="InterPro" id="IPR013783">
    <property type="entry name" value="Ig-like_fold"/>
</dbReference>
<feature type="compositionally biased region" description="Low complexity" evidence="2">
    <location>
        <begin position="623"/>
        <end position="632"/>
    </location>
</feature>
<feature type="compositionally biased region" description="Basic and acidic residues" evidence="2">
    <location>
        <begin position="968"/>
        <end position="979"/>
    </location>
</feature>
<evidence type="ECO:0000313" key="4">
    <source>
        <dbReference type="EMBL" id="SMO58902.1"/>
    </source>
</evidence>
<feature type="region of interest" description="Disordered" evidence="2">
    <location>
        <begin position="550"/>
        <end position="632"/>
    </location>
</feature>
<dbReference type="InterPro" id="IPR006311">
    <property type="entry name" value="TAT_signal"/>
</dbReference>
<organism evidence="4 5">
    <name type="scientific">Halorubrum cibi</name>
    <dbReference type="NCBI Taxonomy" id="413815"/>
    <lineage>
        <taxon>Archaea</taxon>
        <taxon>Methanobacteriati</taxon>
        <taxon>Methanobacteriota</taxon>
        <taxon>Stenosarchaea group</taxon>
        <taxon>Halobacteria</taxon>
        <taxon>Halobacteriales</taxon>
        <taxon>Haloferacaceae</taxon>
        <taxon>Halorubrum</taxon>
    </lineage>
</organism>
<dbReference type="PROSITE" id="PS51318">
    <property type="entry name" value="TAT"/>
    <property type="match status" value="1"/>
</dbReference>
<dbReference type="OrthoDB" id="145878at2157"/>
<dbReference type="PROSITE" id="PS50093">
    <property type="entry name" value="PKD"/>
    <property type="match status" value="1"/>
</dbReference>
<dbReference type="Gene3D" id="2.60.40.10">
    <property type="entry name" value="Immunoglobulins"/>
    <property type="match status" value="1"/>
</dbReference>
<feature type="compositionally biased region" description="Polar residues" evidence="2">
    <location>
        <begin position="550"/>
        <end position="575"/>
    </location>
</feature>
<feature type="domain" description="PKD" evidence="3">
    <location>
        <begin position="420"/>
        <end position="491"/>
    </location>
</feature>
<feature type="coiled-coil region" evidence="1">
    <location>
        <begin position="794"/>
        <end position="838"/>
    </location>
</feature>
<dbReference type="SMART" id="SM00564">
    <property type="entry name" value="PQQ"/>
    <property type="match status" value="7"/>
</dbReference>
<dbReference type="AlphaFoldDB" id="A0A521CHL3"/>
<feature type="region of interest" description="Disordered" evidence="2">
    <location>
        <begin position="959"/>
        <end position="987"/>
    </location>
</feature>
<dbReference type="SUPFAM" id="SSF50998">
    <property type="entry name" value="Quinoprotein alcohol dehydrogenase-like"/>
    <property type="match status" value="1"/>
</dbReference>
<dbReference type="Gene3D" id="2.40.128.630">
    <property type="match status" value="1"/>
</dbReference>
<keyword evidence="5" id="KW-1185">Reference proteome</keyword>
<sequence length="987" mass="102106">MGPFSRRSVLEAFAGITAVPAVGGARGVSSTADVDPTAFPSVGERDRGAWGTYHGNRRRTGYVPDGTGPEANPRIEWLFETGFTGGDGSLRQQHPIVRDGVAYAFAETSSETTADSGSFRLAAIDLETGSESWRVAPEVNGATGPLATDDRSLYLNSLNGVLSLGRTDGEVEWVQDDFFPTGGPVSVGEEVYSIVEDRSTGEGLVVALDAGSGERLWNHPVGEVRSAASPAYADGTIYAATGRGGRLYAIDVESRSEEWVFEIDGDHDFQGSVPAIAPGEAYVASQERLFSIDADAGEERWSVESGNSWNAPAVTGERVLHSESRGLVAYDRESGSELWRTRRFTGPESSSIAVGDTAYLHDGFTGEIGAFDLETGERRWRFPLGSHNVRADLSFHDGRLLLNVAGRVFAIVGGDVESTPTATATHDPDRPAIGREVTFDASGSGGEIDRYLWNLSGGLFRTGEEATYAYEYDTGGNRQYSLLVIDENGRTDAVYSEALAPNAEFSVTVTGTNGPIEAGAELEVSFDVTNDGDAEAARTIDVSADGIGSTSVRTRLDSGETSAETATLATDSESVGTFDVAVDSGTDGDSISVTVSDPAAESGGGDATDGTGGSGSEGDDATTDGNAGDDTAVDGTAAAGTVLSPVDSRYLLGAGTLAVLATGGALFRRSQGGDADGTEVDGLADDGDSAGDPSTAGDPSPATGASGSHAGGGAASGGDADPDDAASSSSDPEPPVDLDDPAGSVEAIRTGLAEAANAAESAEEDGDLDAAVARYERAVRTYDDPIERLDGPDAAELAAALDDVKAELHAVRTRRRARDTLRETLRSAEKSLREAIDAHVEGRSTLSKLRYRQARDRFGTALDAIDDADANVPSSPIEVSPAGESDLADAPLADLPGVSDGAAGALSEAGFETVADLYAANPAADDESGDLAAALDSARGQGDLEASAVSRLTALSWRSDGDTTAFGDRADVERRRDRAATGFDATR</sequence>
<dbReference type="PANTHER" id="PTHR34512:SF30">
    <property type="entry name" value="OUTER MEMBRANE PROTEIN ASSEMBLY FACTOR BAMB"/>
    <property type="match status" value="1"/>
</dbReference>
<dbReference type="InterPro" id="IPR000601">
    <property type="entry name" value="PKD_dom"/>
</dbReference>
<dbReference type="InterPro" id="IPR018391">
    <property type="entry name" value="PQQ_b-propeller_rpt"/>
</dbReference>
<dbReference type="PANTHER" id="PTHR34512">
    <property type="entry name" value="CELL SURFACE PROTEIN"/>
    <property type="match status" value="1"/>
</dbReference>
<dbReference type="Pfam" id="PF13360">
    <property type="entry name" value="PQQ_2"/>
    <property type="match status" value="1"/>
</dbReference>
<dbReference type="InterPro" id="IPR002372">
    <property type="entry name" value="PQQ_rpt_dom"/>
</dbReference>
<gene>
    <name evidence="4" type="ORF">SAMN06264867_104213</name>
</gene>
<protein>
    <submittedName>
        <fullName evidence="4">Outer membrane protein assembly factor BamB, contains PQQ-like beta-propeller repeat</fullName>
    </submittedName>
</protein>
<feature type="compositionally biased region" description="Acidic residues" evidence="2">
    <location>
        <begin position="676"/>
        <end position="689"/>
    </location>
</feature>
<reference evidence="4 5" key="1">
    <citation type="submission" date="2017-05" db="EMBL/GenBank/DDBJ databases">
        <authorList>
            <person name="Varghese N."/>
            <person name="Submissions S."/>
        </authorList>
    </citation>
    <scope>NUCLEOTIDE SEQUENCE [LARGE SCALE GENOMIC DNA]</scope>
    <source>
        <strain evidence="4 5">DSM 19504</strain>
    </source>
</reference>
<dbReference type="InterPro" id="IPR035986">
    <property type="entry name" value="PKD_dom_sf"/>
</dbReference>
<name>A0A521CHL3_9EURY</name>
<evidence type="ECO:0000256" key="2">
    <source>
        <dbReference type="SAM" id="MobiDB-lite"/>
    </source>
</evidence>
<feature type="compositionally biased region" description="Low complexity" evidence="2">
    <location>
        <begin position="690"/>
        <end position="708"/>
    </location>
</feature>
<dbReference type="Gene3D" id="2.40.10.480">
    <property type="match status" value="2"/>
</dbReference>
<evidence type="ECO:0000256" key="1">
    <source>
        <dbReference type="SAM" id="Coils"/>
    </source>
</evidence>
<keyword evidence="1" id="KW-0175">Coiled coil</keyword>